<reference evidence="2 3" key="1">
    <citation type="journal article" date="2016" name="Mol. Biol. Evol.">
        <title>Comparative Genomics of Early-Diverging Mushroom-Forming Fungi Provides Insights into the Origins of Lignocellulose Decay Capabilities.</title>
        <authorList>
            <person name="Nagy L.G."/>
            <person name="Riley R."/>
            <person name="Tritt A."/>
            <person name="Adam C."/>
            <person name="Daum C."/>
            <person name="Floudas D."/>
            <person name="Sun H."/>
            <person name="Yadav J.S."/>
            <person name="Pangilinan J."/>
            <person name="Larsson K.H."/>
            <person name="Matsuura K."/>
            <person name="Barry K."/>
            <person name="Labutti K."/>
            <person name="Kuo R."/>
            <person name="Ohm R.A."/>
            <person name="Bhattacharya S.S."/>
            <person name="Shirouzu T."/>
            <person name="Yoshinaga Y."/>
            <person name="Martin F.M."/>
            <person name="Grigoriev I.V."/>
            <person name="Hibbett D.S."/>
        </authorList>
    </citation>
    <scope>NUCLEOTIDE SEQUENCE [LARGE SCALE GENOMIC DNA]</scope>
    <source>
        <strain evidence="2 3">93-53</strain>
    </source>
</reference>
<gene>
    <name evidence="2" type="ORF">LAESUDRAFT_724898</name>
</gene>
<keyword evidence="3" id="KW-1185">Reference proteome</keyword>
<evidence type="ECO:0000256" key="1">
    <source>
        <dbReference type="SAM" id="MobiDB-lite"/>
    </source>
</evidence>
<evidence type="ECO:0000313" key="3">
    <source>
        <dbReference type="Proteomes" id="UP000076871"/>
    </source>
</evidence>
<dbReference type="GeneID" id="63825744"/>
<name>A0A165ENS0_9APHY</name>
<evidence type="ECO:0000313" key="2">
    <source>
        <dbReference type="EMBL" id="KZT07447.1"/>
    </source>
</evidence>
<feature type="non-terminal residue" evidence="2">
    <location>
        <position position="1"/>
    </location>
</feature>
<accession>A0A165ENS0</accession>
<sequence>CSTCCGCAASSDCQPVSLGIHSARPLTPCSALASLVGPPHAVPNPCTCHTCPSAALQPSHLGDLPQLPALDLPTGSLTSQHHGPQQEPRSGGSHQLR</sequence>
<protein>
    <submittedName>
        <fullName evidence="2">Uncharacterized protein</fullName>
    </submittedName>
</protein>
<dbReference type="Proteomes" id="UP000076871">
    <property type="component" value="Unassembled WGS sequence"/>
</dbReference>
<organism evidence="2 3">
    <name type="scientific">Laetiporus sulphureus 93-53</name>
    <dbReference type="NCBI Taxonomy" id="1314785"/>
    <lineage>
        <taxon>Eukaryota</taxon>
        <taxon>Fungi</taxon>
        <taxon>Dikarya</taxon>
        <taxon>Basidiomycota</taxon>
        <taxon>Agaricomycotina</taxon>
        <taxon>Agaricomycetes</taxon>
        <taxon>Polyporales</taxon>
        <taxon>Laetiporus</taxon>
    </lineage>
</organism>
<proteinExistence type="predicted"/>
<dbReference type="EMBL" id="KV427619">
    <property type="protein sequence ID" value="KZT07447.1"/>
    <property type="molecule type" value="Genomic_DNA"/>
</dbReference>
<feature type="region of interest" description="Disordered" evidence="1">
    <location>
        <begin position="62"/>
        <end position="97"/>
    </location>
</feature>
<dbReference type="RefSeq" id="XP_040765187.1">
    <property type="nucleotide sequence ID" value="XM_040908715.1"/>
</dbReference>
<dbReference type="InParanoid" id="A0A165ENS0"/>
<dbReference type="AlphaFoldDB" id="A0A165ENS0"/>